<sequence>MRHLITAALLMLPLSASAQEKLSVALDWTPNTNHVGLYVAQAQGWFEEAGLDVEILPYTDTSSITLVAAGVAEFGILGAIGFHSHRTTGADMTAVMAVVQHETGRLVFNGEREDIQRPADLDGKIYAGFGSAWEDALISTIIRNDGGKGSFDTVTLGTSAYEALANGSVDFTLEVSTWEGVNSLLLDRPQRAFNYADYGVPDQHTTFLGGSGTWLAQNPDTARAFVQAVQRGYAFAAENPQEAAEMLISETSGMLTNPELVRASMTALVEGGYLKDPGEPVGLIDAGMVEDMVGFLFENGILRGEDGRVIEDMPDVTDWFTNDYLAQES</sequence>
<dbReference type="STRING" id="218672.SAMN04489759_10952"/>
<dbReference type="PANTHER" id="PTHR31528:SF1">
    <property type="entry name" value="4-AMINO-5-HYDROXYMETHYL-2-METHYLPYRIMIDINE PHOSPHATE SYNTHASE THI11-RELATED"/>
    <property type="match status" value="1"/>
</dbReference>
<evidence type="ECO:0000313" key="14">
    <source>
        <dbReference type="EMBL" id="SDG58376.1"/>
    </source>
</evidence>
<comment type="catalytic activity">
    <reaction evidence="11">
        <text>N(6)-(pyridoxal phosphate)-L-lysyl-[4-amino-5-hydroxymethyl-2-methylpyrimidine phosphate synthase] + L-histidyl-[4-amino-5-hydroxymethyl-2-methylpyrimidine phosphate synthase] + 2 Fe(3+) + 4 H2O = L-lysyl-[4-amino-5-hydroxymethyl-2-methylpyrimidine phosphate synthase] + (2S)-2-amino-5-hydroxy-4-oxopentanoyl-[4-amino-5-hydroxymethyl-2-methylpyrimidine phosphate synthase] + 4-amino-2-methyl-5-(phosphooxymethyl)pyrimidine + 3-oxopropanoate + 2 Fe(2+) + 2 H(+)</text>
        <dbReference type="Rhea" id="RHEA:65756"/>
        <dbReference type="Rhea" id="RHEA-COMP:16892"/>
        <dbReference type="Rhea" id="RHEA-COMP:16893"/>
        <dbReference type="Rhea" id="RHEA-COMP:16894"/>
        <dbReference type="Rhea" id="RHEA-COMP:16895"/>
        <dbReference type="ChEBI" id="CHEBI:15377"/>
        <dbReference type="ChEBI" id="CHEBI:15378"/>
        <dbReference type="ChEBI" id="CHEBI:29033"/>
        <dbReference type="ChEBI" id="CHEBI:29034"/>
        <dbReference type="ChEBI" id="CHEBI:29969"/>
        <dbReference type="ChEBI" id="CHEBI:29979"/>
        <dbReference type="ChEBI" id="CHEBI:33190"/>
        <dbReference type="ChEBI" id="CHEBI:58354"/>
        <dbReference type="ChEBI" id="CHEBI:143915"/>
        <dbReference type="ChEBI" id="CHEBI:157692"/>
    </reaction>
    <physiologicalReaction direction="left-to-right" evidence="11">
        <dbReference type="Rhea" id="RHEA:65757"/>
    </physiologicalReaction>
</comment>
<comment type="function">
    <text evidence="1">Responsible for the formation of the pyrimidine heterocycle in the thiamine biosynthesis pathway. Catalyzes the formation of hydroxymethylpyrimidine phosphate (HMP-P) from histidine and pyridoxal phosphate (PLP). The protein uses PLP and the active site histidine to form HMP-P, generating an inactive enzyme. The enzyme can only undergo a single turnover, which suggests it is a suicide enzyme.</text>
</comment>
<evidence type="ECO:0000256" key="3">
    <source>
        <dbReference type="ARBA" id="ARBA00009406"/>
    </source>
</evidence>
<evidence type="ECO:0000256" key="7">
    <source>
        <dbReference type="ARBA" id="ARBA00022898"/>
    </source>
</evidence>
<evidence type="ECO:0000256" key="12">
    <source>
        <dbReference type="SAM" id="SignalP"/>
    </source>
</evidence>
<evidence type="ECO:0000256" key="11">
    <source>
        <dbReference type="ARBA" id="ARBA00048179"/>
    </source>
</evidence>
<evidence type="ECO:0000313" key="15">
    <source>
        <dbReference type="Proteomes" id="UP000199399"/>
    </source>
</evidence>
<dbReference type="GO" id="GO:0046872">
    <property type="term" value="F:metal ion binding"/>
    <property type="evidence" value="ECO:0007669"/>
    <property type="project" value="UniProtKB-KW"/>
</dbReference>
<dbReference type="GO" id="GO:0016740">
    <property type="term" value="F:transferase activity"/>
    <property type="evidence" value="ECO:0007669"/>
    <property type="project" value="UniProtKB-KW"/>
</dbReference>
<evidence type="ECO:0000256" key="6">
    <source>
        <dbReference type="ARBA" id="ARBA00022723"/>
    </source>
</evidence>
<evidence type="ECO:0000256" key="1">
    <source>
        <dbReference type="ARBA" id="ARBA00003469"/>
    </source>
</evidence>
<evidence type="ECO:0000259" key="13">
    <source>
        <dbReference type="Pfam" id="PF09084"/>
    </source>
</evidence>
<evidence type="ECO:0000256" key="5">
    <source>
        <dbReference type="ARBA" id="ARBA00022679"/>
    </source>
</evidence>
<dbReference type="PANTHER" id="PTHR31528">
    <property type="entry name" value="4-AMINO-5-HYDROXYMETHYL-2-METHYLPYRIMIDINE PHOSPHATE SYNTHASE THI11-RELATED"/>
    <property type="match status" value="1"/>
</dbReference>
<dbReference type="InterPro" id="IPR015168">
    <property type="entry name" value="SsuA/THI5"/>
</dbReference>
<keyword evidence="7" id="KW-0663">Pyridoxal phosphate</keyword>
<evidence type="ECO:0000256" key="10">
    <source>
        <dbReference type="ARBA" id="ARBA00033171"/>
    </source>
</evidence>
<proteinExistence type="inferred from homology"/>
<dbReference type="Pfam" id="PF09084">
    <property type="entry name" value="NMT1"/>
    <property type="match status" value="1"/>
</dbReference>
<dbReference type="SUPFAM" id="SSF53850">
    <property type="entry name" value="Periplasmic binding protein-like II"/>
    <property type="match status" value="1"/>
</dbReference>
<evidence type="ECO:0000256" key="9">
    <source>
        <dbReference type="ARBA" id="ARBA00023004"/>
    </source>
</evidence>
<feature type="domain" description="SsuA/THI5-like" evidence="13">
    <location>
        <begin position="31"/>
        <end position="243"/>
    </location>
</feature>
<accession>A0A1G7VEY1</accession>
<dbReference type="RefSeq" id="WP_093743437.1">
    <property type="nucleotide sequence ID" value="NZ_FNBP01000009.1"/>
</dbReference>
<keyword evidence="8" id="KW-0784">Thiamine biosynthesis</keyword>
<keyword evidence="12" id="KW-0732">Signal</keyword>
<comment type="similarity">
    <text evidence="3">Belongs to the NMT1/THI5 family.</text>
</comment>
<keyword evidence="5" id="KW-0808">Transferase</keyword>
<feature type="chain" id="PRO_5011701226" description="Thiamine pyrimidine synthase" evidence="12">
    <location>
        <begin position="19"/>
        <end position="329"/>
    </location>
</feature>
<keyword evidence="9" id="KW-0408">Iron</keyword>
<dbReference type="AlphaFoldDB" id="A0A1G7VEY1"/>
<name>A0A1G7VEY1_9RHOB</name>
<keyword evidence="15" id="KW-1185">Reference proteome</keyword>
<dbReference type="EMBL" id="FNBP01000009">
    <property type="protein sequence ID" value="SDG58376.1"/>
    <property type="molecule type" value="Genomic_DNA"/>
</dbReference>
<dbReference type="Proteomes" id="UP000199399">
    <property type="component" value="Unassembled WGS sequence"/>
</dbReference>
<dbReference type="OrthoDB" id="5348911at2"/>
<comment type="subunit">
    <text evidence="4">Homodimer.</text>
</comment>
<evidence type="ECO:0000256" key="4">
    <source>
        <dbReference type="ARBA" id="ARBA00011738"/>
    </source>
</evidence>
<evidence type="ECO:0000256" key="8">
    <source>
        <dbReference type="ARBA" id="ARBA00022977"/>
    </source>
</evidence>
<dbReference type="GO" id="GO:0009228">
    <property type="term" value="P:thiamine biosynthetic process"/>
    <property type="evidence" value="ECO:0007669"/>
    <property type="project" value="UniProtKB-KW"/>
</dbReference>
<comment type="pathway">
    <text evidence="2">Cofactor biosynthesis; thiamine diphosphate biosynthesis.</text>
</comment>
<feature type="signal peptide" evidence="12">
    <location>
        <begin position="1"/>
        <end position="18"/>
    </location>
</feature>
<reference evidence="15" key="1">
    <citation type="submission" date="2016-10" db="EMBL/GenBank/DDBJ databases">
        <authorList>
            <person name="Varghese N."/>
            <person name="Submissions S."/>
        </authorList>
    </citation>
    <scope>NUCLEOTIDE SEQUENCE [LARGE SCALE GENOMIC DNA]</scope>
    <source>
        <strain evidence="15">DSM 16477</strain>
    </source>
</reference>
<evidence type="ECO:0000256" key="2">
    <source>
        <dbReference type="ARBA" id="ARBA00004948"/>
    </source>
</evidence>
<gene>
    <name evidence="14" type="ORF">SAMN04489759_10952</name>
</gene>
<organism evidence="14 15">
    <name type="scientific">Sulfitobacter delicatus</name>
    <dbReference type="NCBI Taxonomy" id="218672"/>
    <lineage>
        <taxon>Bacteria</taxon>
        <taxon>Pseudomonadati</taxon>
        <taxon>Pseudomonadota</taxon>
        <taxon>Alphaproteobacteria</taxon>
        <taxon>Rhodobacterales</taxon>
        <taxon>Roseobacteraceae</taxon>
        <taxon>Sulfitobacter</taxon>
    </lineage>
</organism>
<protein>
    <recommendedName>
        <fullName evidence="10">Thiamine pyrimidine synthase</fullName>
    </recommendedName>
</protein>
<keyword evidence="6" id="KW-0479">Metal-binding</keyword>
<dbReference type="Gene3D" id="3.40.190.10">
    <property type="entry name" value="Periplasmic binding protein-like II"/>
    <property type="match status" value="2"/>
</dbReference>
<dbReference type="InterPro" id="IPR027939">
    <property type="entry name" value="NMT1/THI5"/>
</dbReference>